<evidence type="ECO:0000256" key="2">
    <source>
        <dbReference type="ARBA" id="ARBA00022980"/>
    </source>
</evidence>
<dbReference type="AlphaFoldDB" id="A0A061R078"/>
<reference evidence="5" key="1">
    <citation type="submission" date="2014-05" db="EMBL/GenBank/DDBJ databases">
        <title>The transcriptome of the halophilic microalga Tetraselmis sp. GSL018 isolated from the Great Salt Lake, Utah.</title>
        <authorList>
            <person name="Jinkerson R.E."/>
            <person name="D'Adamo S."/>
            <person name="Posewitz M.C."/>
        </authorList>
    </citation>
    <scope>NUCLEOTIDE SEQUENCE</scope>
    <source>
        <strain evidence="5">GSL018</strain>
    </source>
</reference>
<dbReference type="PIRSF" id="PIRSF002155">
    <property type="entry name" value="Ribosomal_L1"/>
    <property type="match status" value="1"/>
</dbReference>
<dbReference type="InterPro" id="IPR028364">
    <property type="entry name" value="Ribosomal_uL1/biogenesis"/>
</dbReference>
<dbReference type="GO" id="GO:0015934">
    <property type="term" value="C:large ribosomal subunit"/>
    <property type="evidence" value="ECO:0007669"/>
    <property type="project" value="InterPro"/>
</dbReference>
<dbReference type="PROSITE" id="PS01199">
    <property type="entry name" value="RIBOSOMAL_L1"/>
    <property type="match status" value="1"/>
</dbReference>
<sequence>MVRSSVSLPHGTGREVRVAVFAQPEEVEGALAAGADMAGGEDLVKHVQETGGGSKMGFDKCIATPATMKSLGKVARILGPRGLMPNPKLGTIVEPSGLPKAIADMKRGRVEFRADKGGVIHVPIGKVDFPLESLADNAGVLAAALLAARPAKLKGSGASGYLLRAHVSSTMGPSVPVLVNSLTAAAGPRE</sequence>
<dbReference type="InterPro" id="IPR023673">
    <property type="entry name" value="Ribosomal_uL1_CS"/>
</dbReference>
<organism evidence="5">
    <name type="scientific">Tetraselmis sp. GSL018</name>
    <dbReference type="NCBI Taxonomy" id="582737"/>
    <lineage>
        <taxon>Eukaryota</taxon>
        <taxon>Viridiplantae</taxon>
        <taxon>Chlorophyta</taxon>
        <taxon>core chlorophytes</taxon>
        <taxon>Chlorodendrophyceae</taxon>
        <taxon>Chlorodendrales</taxon>
        <taxon>Chlorodendraceae</taxon>
        <taxon>Tetraselmis</taxon>
    </lineage>
</organism>
<keyword evidence="3 4" id="KW-0687">Ribonucleoprotein</keyword>
<name>A0A061R078_9CHLO</name>
<dbReference type="Pfam" id="PF00687">
    <property type="entry name" value="Ribosomal_L1"/>
    <property type="match status" value="1"/>
</dbReference>
<dbReference type="InterPro" id="IPR002143">
    <property type="entry name" value="Ribosomal_uL1"/>
</dbReference>
<evidence type="ECO:0000313" key="5">
    <source>
        <dbReference type="EMBL" id="JAC66337.1"/>
    </source>
</evidence>
<dbReference type="SUPFAM" id="SSF56808">
    <property type="entry name" value="Ribosomal protein L1"/>
    <property type="match status" value="1"/>
</dbReference>
<proteinExistence type="inferred from homology"/>
<dbReference type="InterPro" id="IPR016095">
    <property type="entry name" value="Ribosomal_uL1_3-a/b-sand"/>
</dbReference>
<gene>
    <name evidence="5" type="ORF">TSPGSL018_13942</name>
</gene>
<dbReference type="EMBL" id="GBEZ01020326">
    <property type="protein sequence ID" value="JAC66337.1"/>
    <property type="molecule type" value="Transcribed_RNA"/>
</dbReference>
<dbReference type="FunFam" id="3.40.50.790:FF:000001">
    <property type="entry name" value="50S ribosomal protein L1"/>
    <property type="match status" value="1"/>
</dbReference>
<dbReference type="GO" id="GO:0003723">
    <property type="term" value="F:RNA binding"/>
    <property type="evidence" value="ECO:0007669"/>
    <property type="project" value="InterPro"/>
</dbReference>
<evidence type="ECO:0000256" key="1">
    <source>
        <dbReference type="ARBA" id="ARBA00010531"/>
    </source>
</evidence>
<dbReference type="Gene3D" id="3.30.190.20">
    <property type="match status" value="1"/>
</dbReference>
<evidence type="ECO:0000256" key="4">
    <source>
        <dbReference type="RuleBase" id="RU000659"/>
    </source>
</evidence>
<dbReference type="GO" id="GO:0003735">
    <property type="term" value="F:structural constituent of ribosome"/>
    <property type="evidence" value="ECO:0007669"/>
    <property type="project" value="InterPro"/>
</dbReference>
<keyword evidence="2 4" id="KW-0689">Ribosomal protein</keyword>
<protein>
    <recommendedName>
        <fullName evidence="4">Ribosomal protein</fullName>
    </recommendedName>
</protein>
<dbReference type="PANTHER" id="PTHR36427:SF4">
    <property type="entry name" value="RIBOSOMAL PROTEIN L1P_L10E FAMILY"/>
    <property type="match status" value="1"/>
</dbReference>
<dbReference type="InterPro" id="IPR023674">
    <property type="entry name" value="Ribosomal_uL1-like"/>
</dbReference>
<accession>A0A061R078</accession>
<evidence type="ECO:0000256" key="3">
    <source>
        <dbReference type="ARBA" id="ARBA00023274"/>
    </source>
</evidence>
<dbReference type="PANTHER" id="PTHR36427">
    <property type="entry name" value="54S RIBOSOMAL PROTEIN L1, MITOCHONDRIAL"/>
    <property type="match status" value="1"/>
</dbReference>
<dbReference type="Gene3D" id="3.40.50.790">
    <property type="match status" value="1"/>
</dbReference>
<dbReference type="CDD" id="cd00403">
    <property type="entry name" value="Ribosomal_L1"/>
    <property type="match status" value="1"/>
</dbReference>
<comment type="similarity">
    <text evidence="1 4">Belongs to the universal ribosomal protein uL1 family.</text>
</comment>
<dbReference type="GO" id="GO:0006412">
    <property type="term" value="P:translation"/>
    <property type="evidence" value="ECO:0007669"/>
    <property type="project" value="InterPro"/>
</dbReference>